<gene>
    <name evidence="1" type="ORF">TRUGW13939_08404</name>
</gene>
<dbReference type="Proteomes" id="UP000509510">
    <property type="component" value="Chromosome IV"/>
</dbReference>
<evidence type="ECO:0000313" key="2">
    <source>
        <dbReference type="Proteomes" id="UP000509510"/>
    </source>
</evidence>
<organism evidence="1 2">
    <name type="scientific">Talaromyces rugulosus</name>
    <name type="common">Penicillium rugulosum</name>
    <dbReference type="NCBI Taxonomy" id="121627"/>
    <lineage>
        <taxon>Eukaryota</taxon>
        <taxon>Fungi</taxon>
        <taxon>Dikarya</taxon>
        <taxon>Ascomycota</taxon>
        <taxon>Pezizomycotina</taxon>
        <taxon>Eurotiomycetes</taxon>
        <taxon>Eurotiomycetidae</taxon>
        <taxon>Eurotiales</taxon>
        <taxon>Trichocomaceae</taxon>
        <taxon>Talaromyces</taxon>
        <taxon>Talaromyces sect. Islandici</taxon>
    </lineage>
</organism>
<reference evidence="2" key="1">
    <citation type="submission" date="2020-06" db="EMBL/GenBank/DDBJ databases">
        <title>A chromosome-scale genome assembly of Talaromyces rugulosus W13939.</title>
        <authorList>
            <person name="Wang B."/>
            <person name="Guo L."/>
            <person name="Ye K."/>
            <person name="Wang L."/>
        </authorList>
    </citation>
    <scope>NUCLEOTIDE SEQUENCE [LARGE SCALE GENOMIC DNA]</scope>
    <source>
        <strain evidence="2">W13939</strain>
    </source>
</reference>
<name>A0A7H8R509_TALRU</name>
<proteinExistence type="predicted"/>
<sequence>MSMIKHFDTPHIVRFGMTDDDPAKSETQFWRNGVHFLIQVDQADVRGTDFEQKWIPFLSQEPISSHMERWGGLCDLVISQCLGILQELAPNRPYWNTLYDYLHVDSYTLRLSGSPGQDVTPQIVQGPTSTCAYEMRTAAWKTFAPPDDLPVFDSRVIIPLGHDQDLKSPPKKVRLPDEREAFFFPCKVSSRRLVGSSFVDVANESHQSIASYLLLNSLQIPRNNAHASIPNVLGVVSDGGNSIPNTQAEGEKVAGVLLEWIDGFRLINAGSRENRHVAMANKTNQADWREQVLGIVRELHRRGASALGVEISPFSVMIDRNDGHTWLTGFVDCKASKDHSAADACESESEAKQVQVVFDQWLRVEAESWTLDSSEPTRVEVLSRWWDITNYQN</sequence>
<dbReference type="GeneID" id="55995893"/>
<protein>
    <submittedName>
        <fullName evidence="1">Uncharacterized protein</fullName>
    </submittedName>
</protein>
<accession>A0A7H8R509</accession>
<dbReference type="OrthoDB" id="4062651at2759"/>
<dbReference type="EMBL" id="CP055901">
    <property type="protein sequence ID" value="QKX61256.1"/>
    <property type="molecule type" value="Genomic_DNA"/>
</dbReference>
<keyword evidence="2" id="KW-1185">Reference proteome</keyword>
<evidence type="ECO:0000313" key="1">
    <source>
        <dbReference type="EMBL" id="QKX61256.1"/>
    </source>
</evidence>
<dbReference type="KEGG" id="trg:TRUGW13939_08404"/>
<dbReference type="AlphaFoldDB" id="A0A7H8R509"/>
<dbReference type="RefSeq" id="XP_035347431.1">
    <property type="nucleotide sequence ID" value="XM_035491538.1"/>
</dbReference>